<dbReference type="PANTHER" id="PTHR42852:SF18">
    <property type="entry name" value="CHROMOSOME UNDETERMINED SCAFFOLD_47, WHOLE GENOME SHOTGUN SEQUENCE"/>
    <property type="match status" value="1"/>
</dbReference>
<dbReference type="Pfam" id="PF08534">
    <property type="entry name" value="Redoxin"/>
    <property type="match status" value="1"/>
</dbReference>
<dbReference type="GO" id="GO:0016491">
    <property type="term" value="F:oxidoreductase activity"/>
    <property type="evidence" value="ECO:0007669"/>
    <property type="project" value="InterPro"/>
</dbReference>
<gene>
    <name evidence="2" type="ORF">EV685_2451</name>
</gene>
<dbReference type="SUPFAM" id="SSF52833">
    <property type="entry name" value="Thioredoxin-like"/>
    <property type="match status" value="1"/>
</dbReference>
<proteinExistence type="predicted"/>
<dbReference type="EMBL" id="SGWV01000009">
    <property type="protein sequence ID" value="RZS54965.1"/>
    <property type="molecule type" value="Genomic_DNA"/>
</dbReference>
<sequence>MPENPATNIRRRLLLGGLGGTAVVAGGLAATAWWQTRPVDAPAVGYVRMDGTPAQLADLSGQVVLVNFWATTCVICRQEMPALVALHRRHERQGYRTLSVAMQYDPPAAVVNYLADRPLPFEVTLDNTGAIARAFGGIVGTPTSLLIDRAGRIVWRHEGAPDFVALDLKVRDLLARPSS</sequence>
<dbReference type="PANTHER" id="PTHR42852">
    <property type="entry name" value="THIOL:DISULFIDE INTERCHANGE PROTEIN DSBE"/>
    <property type="match status" value="1"/>
</dbReference>
<name>A0A4Q7LJZ5_9BURK</name>
<dbReference type="GO" id="GO:0016853">
    <property type="term" value="F:isomerase activity"/>
    <property type="evidence" value="ECO:0007669"/>
    <property type="project" value="UniProtKB-KW"/>
</dbReference>
<organism evidence="2 3">
    <name type="scientific">Sphaerotilus mobilis</name>
    <dbReference type="NCBI Taxonomy" id="47994"/>
    <lineage>
        <taxon>Bacteria</taxon>
        <taxon>Pseudomonadati</taxon>
        <taxon>Pseudomonadota</taxon>
        <taxon>Betaproteobacteria</taxon>
        <taxon>Burkholderiales</taxon>
        <taxon>Sphaerotilaceae</taxon>
        <taxon>Sphaerotilus</taxon>
    </lineage>
</organism>
<dbReference type="InterPro" id="IPR050553">
    <property type="entry name" value="Thioredoxin_ResA/DsbE_sf"/>
</dbReference>
<reference evidence="2 3" key="1">
    <citation type="submission" date="2019-02" db="EMBL/GenBank/DDBJ databases">
        <title>Genomic Encyclopedia of Type Strains, Phase IV (KMG-IV): sequencing the most valuable type-strain genomes for metagenomic binning, comparative biology and taxonomic classification.</title>
        <authorList>
            <person name="Goeker M."/>
        </authorList>
    </citation>
    <scope>NUCLEOTIDE SEQUENCE [LARGE SCALE GENOMIC DNA]</scope>
    <source>
        <strain evidence="2 3">DSM 10617</strain>
    </source>
</reference>
<dbReference type="Gene3D" id="3.40.30.10">
    <property type="entry name" value="Glutaredoxin"/>
    <property type="match status" value="1"/>
</dbReference>
<dbReference type="PROSITE" id="PS51352">
    <property type="entry name" value="THIOREDOXIN_2"/>
    <property type="match status" value="1"/>
</dbReference>
<accession>A0A4Q7LJZ5</accession>
<evidence type="ECO:0000259" key="1">
    <source>
        <dbReference type="PROSITE" id="PS51352"/>
    </source>
</evidence>
<dbReference type="InterPro" id="IPR013766">
    <property type="entry name" value="Thioredoxin_domain"/>
</dbReference>
<evidence type="ECO:0000313" key="3">
    <source>
        <dbReference type="Proteomes" id="UP000293433"/>
    </source>
</evidence>
<feature type="domain" description="Thioredoxin" evidence="1">
    <location>
        <begin position="35"/>
        <end position="175"/>
    </location>
</feature>
<dbReference type="Proteomes" id="UP000293433">
    <property type="component" value="Unassembled WGS sequence"/>
</dbReference>
<dbReference type="AlphaFoldDB" id="A0A4Q7LJZ5"/>
<keyword evidence="2" id="KW-0413">Isomerase</keyword>
<keyword evidence="3" id="KW-1185">Reference proteome</keyword>
<dbReference type="InterPro" id="IPR036249">
    <property type="entry name" value="Thioredoxin-like_sf"/>
</dbReference>
<dbReference type="InterPro" id="IPR006311">
    <property type="entry name" value="TAT_signal"/>
</dbReference>
<dbReference type="InterPro" id="IPR013740">
    <property type="entry name" value="Redoxin"/>
</dbReference>
<comment type="caution">
    <text evidence="2">The sequence shown here is derived from an EMBL/GenBank/DDBJ whole genome shotgun (WGS) entry which is preliminary data.</text>
</comment>
<dbReference type="RefSeq" id="WP_165396783.1">
    <property type="nucleotide sequence ID" value="NZ_SGWV01000009.1"/>
</dbReference>
<protein>
    <submittedName>
        <fullName evidence="2">Thiol-disulfide isomerase/thioredoxin</fullName>
    </submittedName>
</protein>
<dbReference type="CDD" id="cd02966">
    <property type="entry name" value="TlpA_like_family"/>
    <property type="match status" value="1"/>
</dbReference>
<evidence type="ECO:0000313" key="2">
    <source>
        <dbReference type="EMBL" id="RZS54965.1"/>
    </source>
</evidence>
<dbReference type="PROSITE" id="PS51318">
    <property type="entry name" value="TAT"/>
    <property type="match status" value="1"/>
</dbReference>